<reference evidence="2" key="1">
    <citation type="journal article" date="2023" name="Plant J.">
        <title>Genome sequences and population genomics provide insights into the demographic history, inbreeding, and mutation load of two 'living fossil' tree species of Dipteronia.</title>
        <authorList>
            <person name="Feng Y."/>
            <person name="Comes H.P."/>
            <person name="Chen J."/>
            <person name="Zhu S."/>
            <person name="Lu R."/>
            <person name="Zhang X."/>
            <person name="Li P."/>
            <person name="Qiu J."/>
            <person name="Olsen K.M."/>
            <person name="Qiu Y."/>
        </authorList>
    </citation>
    <scope>NUCLEOTIDE SEQUENCE</scope>
    <source>
        <strain evidence="2">KIB01</strain>
    </source>
</reference>
<accession>A0AAD9U9E4</accession>
<organism evidence="2 3">
    <name type="scientific">Dipteronia dyeriana</name>
    <dbReference type="NCBI Taxonomy" id="168575"/>
    <lineage>
        <taxon>Eukaryota</taxon>
        <taxon>Viridiplantae</taxon>
        <taxon>Streptophyta</taxon>
        <taxon>Embryophyta</taxon>
        <taxon>Tracheophyta</taxon>
        <taxon>Spermatophyta</taxon>
        <taxon>Magnoliopsida</taxon>
        <taxon>eudicotyledons</taxon>
        <taxon>Gunneridae</taxon>
        <taxon>Pentapetalae</taxon>
        <taxon>rosids</taxon>
        <taxon>malvids</taxon>
        <taxon>Sapindales</taxon>
        <taxon>Sapindaceae</taxon>
        <taxon>Hippocastanoideae</taxon>
        <taxon>Acereae</taxon>
        <taxon>Dipteronia</taxon>
    </lineage>
</organism>
<evidence type="ECO:0000259" key="1">
    <source>
        <dbReference type="Pfam" id="PF13456"/>
    </source>
</evidence>
<protein>
    <recommendedName>
        <fullName evidence="1">RNase H type-1 domain-containing protein</fullName>
    </recommendedName>
</protein>
<evidence type="ECO:0000313" key="2">
    <source>
        <dbReference type="EMBL" id="KAK2649795.1"/>
    </source>
</evidence>
<dbReference type="GO" id="GO:0004523">
    <property type="term" value="F:RNA-DNA hybrid ribonuclease activity"/>
    <property type="evidence" value="ECO:0007669"/>
    <property type="project" value="InterPro"/>
</dbReference>
<dbReference type="CDD" id="cd06222">
    <property type="entry name" value="RNase_H_like"/>
    <property type="match status" value="1"/>
</dbReference>
<feature type="domain" description="RNase H type-1" evidence="1">
    <location>
        <begin position="89"/>
        <end position="203"/>
    </location>
</feature>
<sequence length="231" mass="26399">MPSEVEAILEIPIGAKNNKDNITWHFEGKGNYSVKIGYRLGINLVSKVGPFNPLSVSQWWQSLWELDMSVKIKIFILGSFLRMDSYFGKSWEEGDQGIIICNSVGVVMASYAQFMDAHFDSTVAGIMALYKGLLFSLDYGLKPFVFESDKERALKIIASVRFLGENFGHILKEIVDLKMKYFWMEFMAIPVFVNRVAHFLARFGVNNMDNIFWMEEVPVSIRELVEADVLP</sequence>
<dbReference type="InterPro" id="IPR053151">
    <property type="entry name" value="RNase_H-like"/>
</dbReference>
<proteinExistence type="predicted"/>
<keyword evidence="3" id="KW-1185">Reference proteome</keyword>
<dbReference type="PANTHER" id="PTHR47723:SF4">
    <property type="entry name" value="PENTATRICOPEPTIDE REPEAT-CONTAINING-LIKE PROTEIN"/>
    <property type="match status" value="1"/>
</dbReference>
<name>A0AAD9U9E4_9ROSI</name>
<dbReference type="PANTHER" id="PTHR47723">
    <property type="entry name" value="OS05G0353850 PROTEIN"/>
    <property type="match status" value="1"/>
</dbReference>
<dbReference type="Proteomes" id="UP001280121">
    <property type="component" value="Unassembled WGS sequence"/>
</dbReference>
<gene>
    <name evidence="2" type="ORF">Ddye_017284</name>
</gene>
<dbReference type="EMBL" id="JANJYI010000005">
    <property type="protein sequence ID" value="KAK2649795.1"/>
    <property type="molecule type" value="Genomic_DNA"/>
</dbReference>
<dbReference type="Pfam" id="PF13456">
    <property type="entry name" value="RVT_3"/>
    <property type="match status" value="1"/>
</dbReference>
<dbReference type="InterPro" id="IPR044730">
    <property type="entry name" value="RNase_H-like_dom_plant"/>
</dbReference>
<dbReference type="GO" id="GO:0003676">
    <property type="term" value="F:nucleic acid binding"/>
    <property type="evidence" value="ECO:0007669"/>
    <property type="project" value="InterPro"/>
</dbReference>
<comment type="caution">
    <text evidence="2">The sequence shown here is derived from an EMBL/GenBank/DDBJ whole genome shotgun (WGS) entry which is preliminary data.</text>
</comment>
<dbReference type="InterPro" id="IPR002156">
    <property type="entry name" value="RNaseH_domain"/>
</dbReference>
<evidence type="ECO:0000313" key="3">
    <source>
        <dbReference type="Proteomes" id="UP001280121"/>
    </source>
</evidence>
<dbReference type="AlphaFoldDB" id="A0AAD9U9E4"/>